<reference evidence="4 5" key="1">
    <citation type="submission" date="2006-02" db="EMBL/GenBank/DDBJ databases">
        <authorList>
            <person name="Pinhassi J."/>
            <person name="Pedros-Alio C."/>
            <person name="Ferriera S."/>
            <person name="Johnson J."/>
            <person name="Kravitz S."/>
            <person name="Halpern A."/>
            <person name="Remington K."/>
            <person name="Beeson K."/>
            <person name="Tran B."/>
            <person name="Rogers Y.-H."/>
            <person name="Friedman R."/>
            <person name="Venter J.C."/>
        </authorList>
    </citation>
    <scope>NUCLEOTIDE SEQUENCE [LARGE SCALE GENOMIC DNA]</scope>
    <source>
        <strain evidence="4 5">MED297</strain>
    </source>
</reference>
<dbReference type="Pfam" id="PF02709">
    <property type="entry name" value="Glyco_transf_7C"/>
    <property type="match status" value="1"/>
</dbReference>
<dbReference type="PANTHER" id="PTHR43685">
    <property type="entry name" value="GLYCOSYLTRANSFERASE"/>
    <property type="match status" value="1"/>
</dbReference>
<dbReference type="InterPro" id="IPR050834">
    <property type="entry name" value="Glycosyltransf_2"/>
</dbReference>
<dbReference type="Gene3D" id="3.90.550.10">
    <property type="entry name" value="Spore Coat Polysaccharide Biosynthesis Protein SpsA, Chain A"/>
    <property type="match status" value="1"/>
</dbReference>
<dbReference type="GO" id="GO:0016740">
    <property type="term" value="F:transferase activity"/>
    <property type="evidence" value="ECO:0007669"/>
    <property type="project" value="UniProtKB-KW"/>
</dbReference>
<evidence type="ECO:0000313" key="4">
    <source>
        <dbReference type="EMBL" id="EAR07902.1"/>
    </source>
</evidence>
<feature type="domain" description="Galactosyltransferase C-terminal" evidence="3">
    <location>
        <begin position="180"/>
        <end position="230"/>
    </location>
</feature>
<dbReference type="InterPro" id="IPR001173">
    <property type="entry name" value="Glyco_trans_2-like"/>
</dbReference>
<dbReference type="STRING" id="314283.MED297_15270"/>
<dbReference type="SUPFAM" id="SSF53448">
    <property type="entry name" value="Nucleotide-diphospho-sugar transferases"/>
    <property type="match status" value="1"/>
</dbReference>
<accession>A4BIW9</accession>
<evidence type="ECO:0000313" key="5">
    <source>
        <dbReference type="Proteomes" id="UP000005953"/>
    </source>
</evidence>
<comment type="caution">
    <text evidence="4">The sequence shown here is derived from an EMBL/GenBank/DDBJ whole genome shotgun (WGS) entry which is preliminary data.</text>
</comment>
<dbReference type="Pfam" id="PF00535">
    <property type="entry name" value="Glycos_transf_2"/>
    <property type="match status" value="1"/>
</dbReference>
<proteinExistence type="predicted"/>
<keyword evidence="1 4" id="KW-0808">Transferase</keyword>
<evidence type="ECO:0000256" key="1">
    <source>
        <dbReference type="ARBA" id="ARBA00022679"/>
    </source>
</evidence>
<keyword evidence="5" id="KW-1185">Reference proteome</keyword>
<dbReference type="Proteomes" id="UP000005953">
    <property type="component" value="Unassembled WGS sequence"/>
</dbReference>
<sequence>MDPNFSIIISAYNNFAALVRALPFWQAQSFQNFELIVADDGSNAAQRQFFQDKAAQTDLVIRHVWHEDNGFDKCGILNKAILVARAPRLLFLDADMLPRWDLVANHLALLAPGRFISGGSHINLSEAGQATIESLSSTKFEALFTSSTLIDQGFIAAKKAGRLGRLGANARLWDALTWRTNAFSGANASCWKADALKINGFDEAWGYGGLDRDFGIRLTNAGVSSRRYQYSLVALHQDHGRPYRDAKQVRENKRRLKQRQRNKVTAIKSGINTHEVQDVQIIWRQG</sequence>
<feature type="domain" description="Glycosyltransferase 2-like" evidence="2">
    <location>
        <begin position="6"/>
        <end position="110"/>
    </location>
</feature>
<dbReference type="AlphaFoldDB" id="A4BIW9"/>
<name>A4BIW9_9GAMM</name>
<dbReference type="RefSeq" id="WP_008043155.1">
    <property type="nucleotide sequence ID" value="NZ_CH724150.1"/>
</dbReference>
<protein>
    <submittedName>
        <fullName evidence="4">Putative glycosyltransferase</fullName>
    </submittedName>
</protein>
<evidence type="ECO:0000259" key="3">
    <source>
        <dbReference type="Pfam" id="PF02709"/>
    </source>
</evidence>
<organism evidence="4 5">
    <name type="scientific">Reinekea blandensis MED297</name>
    <dbReference type="NCBI Taxonomy" id="314283"/>
    <lineage>
        <taxon>Bacteria</taxon>
        <taxon>Pseudomonadati</taxon>
        <taxon>Pseudomonadota</taxon>
        <taxon>Gammaproteobacteria</taxon>
        <taxon>Oceanospirillales</taxon>
        <taxon>Saccharospirillaceae</taxon>
        <taxon>Reinekea</taxon>
    </lineage>
</organism>
<gene>
    <name evidence="4" type="ORF">MED297_15270</name>
</gene>
<dbReference type="EMBL" id="AAOE01000029">
    <property type="protein sequence ID" value="EAR07902.1"/>
    <property type="molecule type" value="Genomic_DNA"/>
</dbReference>
<evidence type="ECO:0000259" key="2">
    <source>
        <dbReference type="Pfam" id="PF00535"/>
    </source>
</evidence>
<dbReference type="HOGENOM" id="CLU_025996_24_0_6"/>
<dbReference type="InterPro" id="IPR027791">
    <property type="entry name" value="Galactosyl_T_C"/>
</dbReference>
<dbReference type="OrthoDB" id="9801954at2"/>
<dbReference type="InterPro" id="IPR029044">
    <property type="entry name" value="Nucleotide-diphossugar_trans"/>
</dbReference>
<dbReference type="PANTHER" id="PTHR43685:SF3">
    <property type="entry name" value="SLR2126 PROTEIN"/>
    <property type="match status" value="1"/>
</dbReference>